<sequence length="315" mass="36609">MTVNVGIPRALLYYEYYPLWNAFFENLGAKVVLSEKTNKKIFDDGIKNTVDEACIPIKLFHGHVMNIKDEVDYLFIPRIKSIAKDEYICPKFCGLPEMIKHAIKDLPTIISTEINLFKSTKGIKKTVCEVGKYFSDDEKNILSAYERAYYKYRNDKKAMQNKRNTENNKKIMIMGHPYHLYDVYLNMNTLEKFEAKEVDVVTPEMIDIKTINEYAKKFEGNLYWTFARKLIGTTMYLVDRKNVDGIIYISTFGCGVDSVVGDLVEKYIRRKSNIPFMLLTLDEHSGEAGINTRIEAFMDMVKWRDKFENNIPAHG</sequence>
<comment type="caution">
    <text evidence="2">The sequence shown here is derived from an EMBL/GenBank/DDBJ whole genome shotgun (WGS) entry which is preliminary data.</text>
</comment>
<proteinExistence type="predicted"/>
<accession>A0A4R2L6X6</accession>
<evidence type="ECO:0000313" key="2">
    <source>
        <dbReference type="EMBL" id="TCO74955.1"/>
    </source>
</evidence>
<dbReference type="InterPro" id="IPR018709">
    <property type="entry name" value="CoA_activase_DUF2229"/>
</dbReference>
<dbReference type="PANTHER" id="PTHR32329:SF2">
    <property type="entry name" value="BIFUNCTIONAL PROTEIN [INCLUDES 2-HYDROXYACYL-COA DEHYDRATASE (N-TER) AND ITS ACTIVATOR DOMAIN (C_TERM)"/>
    <property type="match status" value="1"/>
</dbReference>
<dbReference type="PANTHER" id="PTHR32329">
    <property type="entry name" value="BIFUNCTIONAL PROTEIN [INCLUDES 2-HYDROXYACYL-COA DEHYDRATASE (N-TER) AND ITS ACTIVATOR DOMAIN (C_TERM)-RELATED"/>
    <property type="match status" value="1"/>
</dbReference>
<dbReference type="RefSeq" id="WP_132244795.1">
    <property type="nucleotide sequence ID" value="NZ_SLWV01000010.1"/>
</dbReference>
<dbReference type="OrthoDB" id="9780120at2"/>
<name>A0A4R2L6X6_9FIRM</name>
<evidence type="ECO:0000259" key="1">
    <source>
        <dbReference type="Pfam" id="PF09989"/>
    </source>
</evidence>
<reference evidence="2 3" key="1">
    <citation type="submission" date="2019-03" db="EMBL/GenBank/DDBJ databases">
        <title>Genomic Encyclopedia of Type Strains, Phase IV (KMG-IV): sequencing the most valuable type-strain genomes for metagenomic binning, comparative biology and taxonomic classification.</title>
        <authorList>
            <person name="Goeker M."/>
        </authorList>
    </citation>
    <scope>NUCLEOTIDE SEQUENCE [LARGE SCALE GENOMIC DNA]</scope>
    <source>
        <strain evidence="2 3">DSM 102940</strain>
    </source>
</reference>
<organism evidence="2 3">
    <name type="scientific">Marinisporobacter balticus</name>
    <dbReference type="NCBI Taxonomy" id="2018667"/>
    <lineage>
        <taxon>Bacteria</taxon>
        <taxon>Bacillati</taxon>
        <taxon>Bacillota</taxon>
        <taxon>Clostridia</taxon>
        <taxon>Peptostreptococcales</taxon>
        <taxon>Thermotaleaceae</taxon>
        <taxon>Marinisporobacter</taxon>
    </lineage>
</organism>
<gene>
    <name evidence="2" type="ORF">EV214_11026</name>
</gene>
<dbReference type="Proteomes" id="UP000294919">
    <property type="component" value="Unassembled WGS sequence"/>
</dbReference>
<dbReference type="InterPro" id="IPR051805">
    <property type="entry name" value="Dehydratase_Activator_Redct"/>
</dbReference>
<feature type="domain" description="DUF2229" evidence="1">
    <location>
        <begin position="5"/>
        <end position="206"/>
    </location>
</feature>
<dbReference type="EMBL" id="SLWV01000010">
    <property type="protein sequence ID" value="TCO74955.1"/>
    <property type="molecule type" value="Genomic_DNA"/>
</dbReference>
<dbReference type="Pfam" id="PF09989">
    <property type="entry name" value="DUF2229"/>
    <property type="match status" value="1"/>
</dbReference>
<keyword evidence="2" id="KW-0808">Transferase</keyword>
<dbReference type="AlphaFoldDB" id="A0A4R2L6X6"/>
<protein>
    <submittedName>
        <fullName evidence="2">Putative nucleotide-binding protein (Sugar kinase/HSP70/actin superfamily)</fullName>
    </submittedName>
</protein>
<keyword evidence="3" id="KW-1185">Reference proteome</keyword>
<evidence type="ECO:0000313" key="3">
    <source>
        <dbReference type="Proteomes" id="UP000294919"/>
    </source>
</evidence>
<dbReference type="Gene3D" id="3.40.50.11900">
    <property type="match status" value="1"/>
</dbReference>
<dbReference type="GO" id="GO:0016301">
    <property type="term" value="F:kinase activity"/>
    <property type="evidence" value="ECO:0007669"/>
    <property type="project" value="UniProtKB-KW"/>
</dbReference>
<keyword evidence="2" id="KW-0418">Kinase</keyword>